<protein>
    <submittedName>
        <fullName evidence="2">Uncharacterized protein</fullName>
    </submittedName>
</protein>
<accession>A0ABY9T3T5</accession>
<gene>
    <name evidence="2" type="ORF">RGB73_29535</name>
</gene>
<keyword evidence="1" id="KW-0472">Membrane</keyword>
<feature type="transmembrane region" description="Helical" evidence="1">
    <location>
        <begin position="83"/>
        <end position="102"/>
    </location>
</feature>
<sequence>MRKKIGVLFRKTRKTSYTFERLQGCKRCRTYHVLWETHCDQCGREYQPIRKLSATVTRRYVQTRFLLLGLFVCLAVLCAQTLVQLLTACGVGLVLFALFFLIQRKYGDFEKNAQFVSFLTQEQAAIKQALVHHLEDVGADVKAGRIKEAYEKTREIGHFIQSDTIKIRKIMFLNHFILRKDMELELDTLIPSTFDKDFIEYLREVVKVQPSLVKKSVLDYVKRYKSYILLQENGEQLIGQVAGAALRMKPYAEQYQDLIIEFIDYLPRDRLLRLAKLARTHRHDGWERLYEAAKQRIDTHYSFDPEFAGIL</sequence>
<feature type="transmembrane region" description="Helical" evidence="1">
    <location>
        <begin position="60"/>
        <end position="77"/>
    </location>
</feature>
<keyword evidence="1" id="KW-0812">Transmembrane</keyword>
<keyword evidence="1" id="KW-1133">Transmembrane helix</keyword>
<evidence type="ECO:0000313" key="2">
    <source>
        <dbReference type="EMBL" id="WNC14754.1"/>
    </source>
</evidence>
<evidence type="ECO:0000256" key="1">
    <source>
        <dbReference type="SAM" id="Phobius"/>
    </source>
</evidence>
<dbReference type="EMBL" id="CP134050">
    <property type="protein sequence ID" value="WNC14754.1"/>
    <property type="molecule type" value="Genomic_DNA"/>
</dbReference>
<organism evidence="2 3">
    <name type="scientific">Brevibacillus brevis</name>
    <name type="common">Bacillus brevis</name>
    <dbReference type="NCBI Taxonomy" id="1393"/>
    <lineage>
        <taxon>Bacteria</taxon>
        <taxon>Bacillati</taxon>
        <taxon>Bacillota</taxon>
        <taxon>Bacilli</taxon>
        <taxon>Bacillales</taxon>
        <taxon>Paenibacillaceae</taxon>
        <taxon>Brevibacillus</taxon>
    </lineage>
</organism>
<dbReference type="Proteomes" id="UP001256827">
    <property type="component" value="Chromosome"/>
</dbReference>
<reference evidence="2 3" key="1">
    <citation type="submission" date="2023-09" db="EMBL/GenBank/DDBJ databases">
        <title>Complete Genome and Methylome dissection of Bacillus brevis NEB573 original source of BbsI restriction endonuclease.</title>
        <authorList>
            <person name="Fomenkov A."/>
            <person name="Roberts R.D."/>
        </authorList>
    </citation>
    <scope>NUCLEOTIDE SEQUENCE [LARGE SCALE GENOMIC DNA]</scope>
    <source>
        <strain evidence="2 3">NEB573</strain>
    </source>
</reference>
<dbReference type="RefSeq" id="WP_310767390.1">
    <property type="nucleotide sequence ID" value="NZ_CP134050.1"/>
</dbReference>
<proteinExistence type="predicted"/>
<name>A0ABY9T3T5_BREBE</name>
<evidence type="ECO:0000313" key="3">
    <source>
        <dbReference type="Proteomes" id="UP001256827"/>
    </source>
</evidence>
<keyword evidence="3" id="KW-1185">Reference proteome</keyword>